<evidence type="ECO:0000256" key="3">
    <source>
        <dbReference type="ARBA" id="ARBA00023235"/>
    </source>
</evidence>
<dbReference type="GO" id="GO:0051156">
    <property type="term" value="P:glucose 6-phosphate metabolic process"/>
    <property type="evidence" value="ECO:0007669"/>
    <property type="project" value="TreeGrafter"/>
</dbReference>
<dbReference type="Ensembl" id="ENSHHUT00000031000.1">
    <property type="protein sequence ID" value="ENSHHUP00000029765.1"/>
    <property type="gene ID" value="ENSHHUG00000018974.1"/>
</dbReference>
<dbReference type="InterPro" id="IPR046348">
    <property type="entry name" value="SIS_dom_sf"/>
</dbReference>
<keyword evidence="3" id="KW-0413">Isomerase</keyword>
<protein>
    <recommendedName>
        <fullName evidence="6">Glucose-6-phosphate isomerase</fullName>
    </recommendedName>
</protein>
<organism evidence="4 5">
    <name type="scientific">Hucho hucho</name>
    <name type="common">huchen</name>
    <dbReference type="NCBI Taxonomy" id="62062"/>
    <lineage>
        <taxon>Eukaryota</taxon>
        <taxon>Metazoa</taxon>
        <taxon>Chordata</taxon>
        <taxon>Craniata</taxon>
        <taxon>Vertebrata</taxon>
        <taxon>Euteleostomi</taxon>
        <taxon>Actinopterygii</taxon>
        <taxon>Neopterygii</taxon>
        <taxon>Teleostei</taxon>
        <taxon>Protacanthopterygii</taxon>
        <taxon>Salmoniformes</taxon>
        <taxon>Salmonidae</taxon>
        <taxon>Salmoninae</taxon>
        <taxon>Hucho</taxon>
    </lineage>
</organism>
<dbReference type="PANTHER" id="PTHR11469:SF1">
    <property type="entry name" value="GLUCOSE-6-PHOSPHATE ISOMERASE"/>
    <property type="match status" value="1"/>
</dbReference>
<keyword evidence="2" id="KW-0324">Glycolysis</keyword>
<proteinExistence type="predicted"/>
<dbReference type="GeneTree" id="ENSGT00390000000707"/>
<dbReference type="STRING" id="62062.ENSHHUP00000029765"/>
<dbReference type="GO" id="GO:0005829">
    <property type="term" value="C:cytosol"/>
    <property type="evidence" value="ECO:0007669"/>
    <property type="project" value="TreeGrafter"/>
</dbReference>
<dbReference type="Gene3D" id="3.40.50.10490">
    <property type="entry name" value="Glucose-6-phosphate isomerase like protein, domain 1"/>
    <property type="match status" value="1"/>
</dbReference>
<evidence type="ECO:0008006" key="6">
    <source>
        <dbReference type="Google" id="ProtNLM"/>
    </source>
</evidence>
<reference evidence="5" key="1">
    <citation type="submission" date="2018-06" db="EMBL/GenBank/DDBJ databases">
        <title>Genome assembly of Danube salmon.</title>
        <authorList>
            <person name="Macqueen D.J."/>
            <person name="Gundappa M.K."/>
        </authorList>
    </citation>
    <scope>NUCLEOTIDE SEQUENCE [LARGE SCALE GENOMIC DNA]</scope>
</reference>
<dbReference type="Pfam" id="PF00342">
    <property type="entry name" value="PGI"/>
    <property type="match status" value="1"/>
</dbReference>
<evidence type="ECO:0000256" key="1">
    <source>
        <dbReference type="ARBA" id="ARBA00022432"/>
    </source>
</evidence>
<dbReference type="Proteomes" id="UP000314982">
    <property type="component" value="Unassembled WGS sequence"/>
</dbReference>
<dbReference type="GO" id="GO:0006094">
    <property type="term" value="P:gluconeogenesis"/>
    <property type="evidence" value="ECO:0007669"/>
    <property type="project" value="UniProtKB-KW"/>
</dbReference>
<dbReference type="GO" id="GO:0097367">
    <property type="term" value="F:carbohydrate derivative binding"/>
    <property type="evidence" value="ECO:0007669"/>
    <property type="project" value="InterPro"/>
</dbReference>
<keyword evidence="5" id="KW-1185">Reference proteome</keyword>
<reference evidence="4" key="2">
    <citation type="submission" date="2025-08" db="UniProtKB">
        <authorList>
            <consortium name="Ensembl"/>
        </authorList>
    </citation>
    <scope>IDENTIFICATION</scope>
</reference>
<keyword evidence="1" id="KW-0312">Gluconeogenesis</keyword>
<dbReference type="GO" id="GO:0004347">
    <property type="term" value="F:glucose-6-phosphate isomerase activity"/>
    <property type="evidence" value="ECO:0007669"/>
    <property type="project" value="InterPro"/>
</dbReference>
<dbReference type="AlphaFoldDB" id="A0A4W5LXT7"/>
<dbReference type="GO" id="GO:0048029">
    <property type="term" value="F:monosaccharide binding"/>
    <property type="evidence" value="ECO:0007669"/>
    <property type="project" value="TreeGrafter"/>
</dbReference>
<dbReference type="PANTHER" id="PTHR11469">
    <property type="entry name" value="GLUCOSE-6-PHOSPHATE ISOMERASE"/>
    <property type="match status" value="1"/>
</dbReference>
<sequence>MSALTRLPAWQILWDHFATAKHLHMRELFDTDPQRAERYALEVGGLFLDYSKNRITDETLGGLMQLAREAGLPARIKAMFRGEKINCTENRAVLHVALRNRTNSPILVDGDDVMPKVNSVLARMGKFTHAVRSGEWLGYTNQPITDVVSIEHAGAAGDDRHLVYQLLRWRQPCHRPV</sequence>
<dbReference type="PROSITE" id="PS51463">
    <property type="entry name" value="P_GLUCOSE_ISOMERASE_3"/>
    <property type="match status" value="1"/>
</dbReference>
<dbReference type="InterPro" id="IPR001672">
    <property type="entry name" value="G6P_Isomerase"/>
</dbReference>
<name>A0A4W5LXT7_9TELE</name>
<dbReference type="GO" id="GO:0006096">
    <property type="term" value="P:glycolytic process"/>
    <property type="evidence" value="ECO:0007669"/>
    <property type="project" value="UniProtKB-KW"/>
</dbReference>
<dbReference type="SUPFAM" id="SSF53697">
    <property type="entry name" value="SIS domain"/>
    <property type="match status" value="1"/>
</dbReference>
<evidence type="ECO:0000313" key="5">
    <source>
        <dbReference type="Proteomes" id="UP000314982"/>
    </source>
</evidence>
<accession>A0A4W5LXT7</accession>
<evidence type="ECO:0000256" key="2">
    <source>
        <dbReference type="ARBA" id="ARBA00023152"/>
    </source>
</evidence>
<reference evidence="4" key="3">
    <citation type="submission" date="2025-09" db="UniProtKB">
        <authorList>
            <consortium name="Ensembl"/>
        </authorList>
    </citation>
    <scope>IDENTIFICATION</scope>
</reference>
<evidence type="ECO:0000313" key="4">
    <source>
        <dbReference type="Ensembl" id="ENSHHUP00000029765.1"/>
    </source>
</evidence>